<reference evidence="2 3" key="1">
    <citation type="submission" date="2010-01" db="EMBL/GenBank/DDBJ databases">
        <authorList>
            <person name="Weinstock G."/>
            <person name="Sodergren E."/>
            <person name="Clifton S."/>
            <person name="Fulton L."/>
            <person name="Fulton B."/>
            <person name="Courtney L."/>
            <person name="Fronick C."/>
            <person name="Harrison M."/>
            <person name="Strong C."/>
            <person name="Farmer C."/>
            <person name="Delahaunty K."/>
            <person name="Markovic C."/>
            <person name="Hall O."/>
            <person name="Minx P."/>
            <person name="Tomlinson C."/>
            <person name="Mitreva M."/>
            <person name="Nelson J."/>
            <person name="Hou S."/>
            <person name="Wollam A."/>
            <person name="Pepin K.H."/>
            <person name="Johnson M."/>
            <person name="Bhonagiri V."/>
            <person name="Nash W.E."/>
            <person name="Warren W."/>
            <person name="Chinwalla A."/>
            <person name="Mardis E.R."/>
            <person name="Wilson R.K."/>
        </authorList>
    </citation>
    <scope>NUCLEOTIDE SEQUENCE [LARGE SCALE GENOMIC DNA]</scope>
    <source>
        <strain evidence="2 3">DSM 13479</strain>
    </source>
</reference>
<proteinExistence type="predicted"/>
<dbReference type="AlphaFoldDB" id="D3ADT5"/>
<sequence>MFRIVVSYSFFFCSSTRFSLFFPNFSVRYFRFSIVSPWYNSLFFRRRRNKSKFLILFAAILLLFLTIFTIIRKSAATAFRHAAAYFET</sequence>
<gene>
    <name evidence="2" type="ORF">CLOSTHATH_01764</name>
</gene>
<keyword evidence="1" id="KW-0472">Membrane</keyword>
<evidence type="ECO:0000313" key="3">
    <source>
        <dbReference type="Proteomes" id="UP000004968"/>
    </source>
</evidence>
<evidence type="ECO:0000256" key="1">
    <source>
        <dbReference type="SAM" id="Phobius"/>
    </source>
</evidence>
<dbReference type="Proteomes" id="UP000004968">
    <property type="component" value="Unassembled WGS sequence"/>
</dbReference>
<keyword evidence="1" id="KW-1133">Transmembrane helix</keyword>
<comment type="caution">
    <text evidence="2">The sequence shown here is derived from an EMBL/GenBank/DDBJ whole genome shotgun (WGS) entry which is preliminary data.</text>
</comment>
<protein>
    <submittedName>
        <fullName evidence="2">Uncharacterized protein</fullName>
    </submittedName>
</protein>
<feature type="transmembrane region" description="Helical" evidence="1">
    <location>
        <begin position="53"/>
        <end position="71"/>
    </location>
</feature>
<accession>D3ADT5</accession>
<dbReference type="EMBL" id="ACIO01000130">
    <property type="protein sequence ID" value="EFD00021.1"/>
    <property type="molecule type" value="Genomic_DNA"/>
</dbReference>
<organism evidence="2 3">
    <name type="scientific">Hungatella hathewayi DSM 13479</name>
    <dbReference type="NCBI Taxonomy" id="566550"/>
    <lineage>
        <taxon>Bacteria</taxon>
        <taxon>Bacillati</taxon>
        <taxon>Bacillota</taxon>
        <taxon>Clostridia</taxon>
        <taxon>Lachnospirales</taxon>
        <taxon>Lachnospiraceae</taxon>
        <taxon>Hungatella</taxon>
    </lineage>
</organism>
<dbReference type="HOGENOM" id="CLU_2464830_0_0_9"/>
<keyword evidence="1" id="KW-0812">Transmembrane</keyword>
<evidence type="ECO:0000313" key="2">
    <source>
        <dbReference type="EMBL" id="EFD00021.1"/>
    </source>
</evidence>
<name>D3ADT5_9FIRM</name>